<dbReference type="InterPro" id="IPR050678">
    <property type="entry name" value="DNA_Partitioning_ATPase"/>
</dbReference>
<dbReference type="AlphaFoldDB" id="A0A398BPK9"/>
<gene>
    <name evidence="2" type="primary">repA</name>
    <name evidence="2" type="ORF">D2N39_21410</name>
</gene>
<keyword evidence="3" id="KW-1185">Reference proteome</keyword>
<dbReference type="Pfam" id="PF13614">
    <property type="entry name" value="AAA_31"/>
    <property type="match status" value="1"/>
</dbReference>
<dbReference type="PANTHER" id="PTHR13696:SF52">
    <property type="entry name" value="PARA FAMILY PROTEIN CT_582"/>
    <property type="match status" value="1"/>
</dbReference>
<dbReference type="InterPro" id="IPR017818">
    <property type="entry name" value="Plasmid_partition_RepA"/>
</dbReference>
<dbReference type="NCBIfam" id="TIGR03453">
    <property type="entry name" value="partition_RepA"/>
    <property type="match status" value="1"/>
</dbReference>
<dbReference type="Proteomes" id="UP000266649">
    <property type="component" value="Unassembled WGS sequence"/>
</dbReference>
<organism evidence="2 3">
    <name type="scientific">Gemmobacter lutimaris</name>
    <dbReference type="NCBI Taxonomy" id="2306023"/>
    <lineage>
        <taxon>Bacteria</taxon>
        <taxon>Pseudomonadati</taxon>
        <taxon>Pseudomonadota</taxon>
        <taxon>Alphaproteobacteria</taxon>
        <taxon>Rhodobacterales</taxon>
        <taxon>Paracoccaceae</taxon>
        <taxon>Gemmobacter</taxon>
    </lineage>
</organism>
<dbReference type="SUPFAM" id="SSF52540">
    <property type="entry name" value="P-loop containing nucleoside triphosphate hydrolases"/>
    <property type="match status" value="1"/>
</dbReference>
<accession>A0A398BPK9</accession>
<dbReference type="Gene3D" id="3.40.50.300">
    <property type="entry name" value="P-loop containing nucleotide triphosphate hydrolases"/>
    <property type="match status" value="1"/>
</dbReference>
<dbReference type="InterPro" id="IPR027417">
    <property type="entry name" value="P-loop_NTPase"/>
</dbReference>
<sequence length="406" mass="45431">MTGRIDNKTRMRARKGCRNFQAVSDRVVGQLKGHGVEIPLPHTRKTLRKFAMREAADFLRINQNTFRHYISTLRDRLPTGEMDKNNRRYFTAEEVHEIQRGLFEAKKIDPKVHPRRRRDEPCVAITFLTVRKGSGTSVLSAHVAANLSLLGYRVLFGDLDPQASITNMFGVTPELDPDMPTAYDVIRHMEPVPARDVIQKTFFPNLDLIPASMSLMEFEYETALSSRTPSTAGAFHTRIANALEPILPDYDVIIFDAPPQLGLVVAAALFASRGVLIPLNASMLDVMSLTSFLSMAGNLMEVVEGHAPEHGFDFVKHLITRYKATDKPQVQAAGFLRTALGDSVMTTEFVESTAIMDATAAKQTLLEVEPRGTNRKTYDRAIESIRQITAEIEAEIFQVWGRTARS</sequence>
<feature type="domain" description="AAA" evidence="1">
    <location>
        <begin position="125"/>
        <end position="297"/>
    </location>
</feature>
<dbReference type="EMBL" id="QXXQ01000024">
    <property type="protein sequence ID" value="RID89770.1"/>
    <property type="molecule type" value="Genomic_DNA"/>
</dbReference>
<evidence type="ECO:0000313" key="2">
    <source>
        <dbReference type="EMBL" id="RID89770.1"/>
    </source>
</evidence>
<dbReference type="PANTHER" id="PTHR13696">
    <property type="entry name" value="P-LOOP CONTAINING NUCLEOSIDE TRIPHOSPHATE HYDROLASE"/>
    <property type="match status" value="1"/>
</dbReference>
<evidence type="ECO:0000313" key="3">
    <source>
        <dbReference type="Proteomes" id="UP000266649"/>
    </source>
</evidence>
<protein>
    <submittedName>
        <fullName evidence="2">Plasmid partitioning protein RepA</fullName>
    </submittedName>
</protein>
<comment type="caution">
    <text evidence="2">The sequence shown here is derived from an EMBL/GenBank/DDBJ whole genome shotgun (WGS) entry which is preliminary data.</text>
</comment>
<name>A0A398BPK9_9RHOB</name>
<proteinExistence type="predicted"/>
<dbReference type="CDD" id="cd02042">
    <property type="entry name" value="ParAB_family"/>
    <property type="match status" value="1"/>
</dbReference>
<reference evidence="2 3" key="1">
    <citation type="submission" date="2018-09" db="EMBL/GenBank/DDBJ databases">
        <title>Gemmobacter lutimaris sp. nov., a marine bacterium isolated from tidal flat.</title>
        <authorList>
            <person name="Lee D.W."/>
            <person name="Yoo Y."/>
            <person name="Kim J.-J."/>
            <person name="Kim B.S."/>
        </authorList>
    </citation>
    <scope>NUCLEOTIDE SEQUENCE [LARGE SCALE GENOMIC DNA]</scope>
    <source>
        <strain evidence="2 3">YJ-T1-11</strain>
    </source>
</reference>
<dbReference type="InterPro" id="IPR025669">
    <property type="entry name" value="AAA_dom"/>
</dbReference>
<evidence type="ECO:0000259" key="1">
    <source>
        <dbReference type="Pfam" id="PF13614"/>
    </source>
</evidence>